<dbReference type="GO" id="GO:0004252">
    <property type="term" value="F:serine-type endopeptidase activity"/>
    <property type="evidence" value="ECO:0007669"/>
    <property type="project" value="InterPro"/>
</dbReference>
<comment type="similarity">
    <text evidence="2">Belongs to the peptidase S54 family.</text>
</comment>
<evidence type="ECO:0000313" key="13">
    <source>
        <dbReference type="EMBL" id="KAE9115695.1"/>
    </source>
</evidence>
<dbReference type="Proteomes" id="UP000441208">
    <property type="component" value="Unassembled WGS sequence"/>
</dbReference>
<dbReference type="PANTHER" id="PTHR43066:SF1">
    <property type="entry name" value="RHOMBOID PROTEIN 2"/>
    <property type="match status" value="1"/>
</dbReference>
<dbReference type="EMBL" id="QXGC01000422">
    <property type="protein sequence ID" value="KAE9236316.1"/>
    <property type="molecule type" value="Genomic_DNA"/>
</dbReference>
<dbReference type="Proteomes" id="UP000433483">
    <property type="component" value="Unassembled WGS sequence"/>
</dbReference>
<dbReference type="SUPFAM" id="SSF144091">
    <property type="entry name" value="Rhomboid-like"/>
    <property type="match status" value="1"/>
</dbReference>
<evidence type="ECO:0000256" key="9">
    <source>
        <dbReference type="SAM" id="Phobius"/>
    </source>
</evidence>
<dbReference type="EMBL" id="QXFY01001317">
    <property type="protein sequence ID" value="KAE9321240.1"/>
    <property type="molecule type" value="Genomic_DNA"/>
</dbReference>
<dbReference type="Pfam" id="PF01694">
    <property type="entry name" value="Rhomboid"/>
    <property type="match status" value="1"/>
</dbReference>
<dbReference type="EMBL" id="QXGE01000590">
    <property type="protein sequence ID" value="KAE9308225.1"/>
    <property type="molecule type" value="Genomic_DNA"/>
</dbReference>
<keyword evidence="3" id="KW-0645">Protease</keyword>
<evidence type="ECO:0000259" key="10">
    <source>
        <dbReference type="Pfam" id="PF01694"/>
    </source>
</evidence>
<sequence>MGIFRRKKEQTNAEKHEDSSGKADAEIPPPLMMVLNSVHEMDRKPPVTLALVGVMYLLHVQTTRTPSLLLPFALCPGKVVANKEMGAVLLSPLIHWEELHLYQSMLSFLWKGYKLEGQLGSIGFCVLLAYLIVLTQVLIVAGAHVISWGAVQECFTGFSGVLTAMKVILNVNSPTFTKLYSFKVPTKYAAWLELVITYLLVPKLPLLAQGAGLIAGYVYVMTPNAQGIVDSVARLVQQLLIRAGIMKRPLQWWQLWPRFRDSMRRRKQRWKEQNE</sequence>
<dbReference type="GO" id="GO:0016020">
    <property type="term" value="C:membrane"/>
    <property type="evidence" value="ECO:0007669"/>
    <property type="project" value="UniProtKB-SubCell"/>
</dbReference>
<feature type="region of interest" description="Disordered" evidence="8">
    <location>
        <begin position="1"/>
        <end position="27"/>
    </location>
</feature>
<evidence type="ECO:0000256" key="6">
    <source>
        <dbReference type="ARBA" id="ARBA00022989"/>
    </source>
</evidence>
<keyword evidence="21" id="KW-1185">Reference proteome</keyword>
<dbReference type="EMBL" id="QXGA01000435">
    <property type="protein sequence ID" value="KAE9145988.1"/>
    <property type="molecule type" value="Genomic_DNA"/>
</dbReference>
<comment type="caution">
    <text evidence="11">The sequence shown here is derived from an EMBL/GenBank/DDBJ whole genome shotgun (WGS) entry which is preliminary data.</text>
</comment>
<evidence type="ECO:0000313" key="18">
    <source>
        <dbReference type="EMBL" id="KAE9308225.1"/>
    </source>
</evidence>
<dbReference type="Gene3D" id="1.20.1540.10">
    <property type="entry name" value="Rhomboid-like"/>
    <property type="match status" value="1"/>
</dbReference>
<dbReference type="Proteomes" id="UP000437068">
    <property type="component" value="Unassembled WGS sequence"/>
</dbReference>
<evidence type="ECO:0000256" key="2">
    <source>
        <dbReference type="ARBA" id="ARBA00009045"/>
    </source>
</evidence>
<evidence type="ECO:0000256" key="4">
    <source>
        <dbReference type="ARBA" id="ARBA00022692"/>
    </source>
</evidence>
<evidence type="ECO:0000313" key="17">
    <source>
        <dbReference type="EMBL" id="KAE9236934.1"/>
    </source>
</evidence>
<feature type="transmembrane region" description="Helical" evidence="9">
    <location>
        <begin position="119"/>
        <end position="139"/>
    </location>
</feature>
<evidence type="ECO:0000313" key="23">
    <source>
        <dbReference type="Proteomes" id="UP000440367"/>
    </source>
</evidence>
<keyword evidence="5" id="KW-0378">Hydrolase</keyword>
<protein>
    <recommendedName>
        <fullName evidence="10">Peptidase S54 rhomboid domain-containing protein</fullName>
    </recommendedName>
</protein>
<keyword evidence="6 9" id="KW-1133">Transmembrane helix</keyword>
<proteinExistence type="inferred from homology"/>
<dbReference type="Proteomes" id="UP000488956">
    <property type="component" value="Unassembled WGS sequence"/>
</dbReference>
<dbReference type="InterPro" id="IPR035952">
    <property type="entry name" value="Rhomboid-like_sf"/>
</dbReference>
<evidence type="ECO:0000313" key="16">
    <source>
        <dbReference type="EMBL" id="KAE9236316.1"/>
    </source>
</evidence>
<gene>
    <name evidence="18" type="ORF">PF001_g11255</name>
    <name evidence="17" type="ORF">PF002_g11088</name>
    <name evidence="16" type="ORF">PF004_g8878</name>
    <name evidence="15" type="ORF">PF005_g9907</name>
    <name evidence="14" type="ORF">PF006_g9198</name>
    <name evidence="12" type="ORF">PF007_g11718</name>
    <name evidence="19" type="ORF">PF008_g17856</name>
    <name evidence="11" type="ORF">PF009_g10681</name>
    <name evidence="13" type="ORF">PF010_g9238</name>
</gene>
<dbReference type="EMBL" id="QXGF01000487">
    <property type="protein sequence ID" value="KAE8939466.1"/>
    <property type="molecule type" value="Genomic_DNA"/>
</dbReference>
<dbReference type="Proteomes" id="UP000429523">
    <property type="component" value="Unassembled WGS sequence"/>
</dbReference>
<evidence type="ECO:0000313" key="20">
    <source>
        <dbReference type="Proteomes" id="UP000429523"/>
    </source>
</evidence>
<evidence type="ECO:0000313" key="15">
    <source>
        <dbReference type="EMBL" id="KAE9214214.1"/>
    </source>
</evidence>
<keyword evidence="4 9" id="KW-0812">Transmembrane</keyword>
<evidence type="ECO:0000313" key="22">
    <source>
        <dbReference type="Proteomes" id="UP000437068"/>
    </source>
</evidence>
<evidence type="ECO:0000313" key="14">
    <source>
        <dbReference type="EMBL" id="KAE9145988.1"/>
    </source>
</evidence>
<evidence type="ECO:0000256" key="8">
    <source>
        <dbReference type="SAM" id="MobiDB-lite"/>
    </source>
</evidence>
<keyword evidence="7 9" id="KW-0472">Membrane</keyword>
<name>A0A6A3F497_9STRA</name>
<dbReference type="Proteomes" id="UP000476176">
    <property type="component" value="Unassembled WGS sequence"/>
</dbReference>
<evidence type="ECO:0000313" key="21">
    <source>
        <dbReference type="Proteomes" id="UP000433483"/>
    </source>
</evidence>
<dbReference type="Proteomes" id="UP000486351">
    <property type="component" value="Unassembled WGS sequence"/>
</dbReference>
<dbReference type="EMBL" id="QXFZ01000596">
    <property type="protein sequence ID" value="KAE9110794.1"/>
    <property type="molecule type" value="Genomic_DNA"/>
</dbReference>
<evidence type="ECO:0000256" key="1">
    <source>
        <dbReference type="ARBA" id="ARBA00004141"/>
    </source>
</evidence>
<dbReference type="GO" id="GO:0006508">
    <property type="term" value="P:proteolysis"/>
    <property type="evidence" value="ECO:0007669"/>
    <property type="project" value="UniProtKB-KW"/>
</dbReference>
<organism evidence="11 20">
    <name type="scientific">Phytophthora fragariae</name>
    <dbReference type="NCBI Taxonomy" id="53985"/>
    <lineage>
        <taxon>Eukaryota</taxon>
        <taxon>Sar</taxon>
        <taxon>Stramenopiles</taxon>
        <taxon>Oomycota</taxon>
        <taxon>Peronosporomycetes</taxon>
        <taxon>Peronosporales</taxon>
        <taxon>Peronosporaceae</taxon>
        <taxon>Phytophthora</taxon>
    </lineage>
</organism>
<dbReference type="EMBL" id="QXGB01000456">
    <property type="protein sequence ID" value="KAE9214214.1"/>
    <property type="molecule type" value="Genomic_DNA"/>
</dbReference>
<dbReference type="InterPro" id="IPR022764">
    <property type="entry name" value="Peptidase_S54_rhomboid_dom"/>
</dbReference>
<evidence type="ECO:0000313" key="26">
    <source>
        <dbReference type="Proteomes" id="UP000476176"/>
    </source>
</evidence>
<evidence type="ECO:0000256" key="3">
    <source>
        <dbReference type="ARBA" id="ARBA00022670"/>
    </source>
</evidence>
<dbReference type="EMBL" id="QXFX01000438">
    <property type="protein sequence ID" value="KAE9115695.1"/>
    <property type="molecule type" value="Genomic_DNA"/>
</dbReference>
<accession>A0A6A3F497</accession>
<dbReference type="Proteomes" id="UP000440367">
    <property type="component" value="Unassembled WGS sequence"/>
</dbReference>
<evidence type="ECO:0000313" key="19">
    <source>
        <dbReference type="EMBL" id="KAE9321240.1"/>
    </source>
</evidence>
<reference evidence="20 21" key="1">
    <citation type="submission" date="2018-08" db="EMBL/GenBank/DDBJ databases">
        <title>Genomic investigation of the strawberry pathogen Phytophthora fragariae indicates pathogenicity is determined by transcriptional variation in three key races.</title>
        <authorList>
            <person name="Adams T.M."/>
            <person name="Armitage A.D."/>
            <person name="Sobczyk M.K."/>
            <person name="Bates H.J."/>
            <person name="Dunwell J.M."/>
            <person name="Nellist C.F."/>
            <person name="Harrison R.J."/>
        </authorList>
    </citation>
    <scope>NUCLEOTIDE SEQUENCE [LARGE SCALE GENOMIC DNA]</scope>
    <source>
        <strain evidence="18 22">A4</strain>
        <strain evidence="17 23">BC-1</strain>
        <strain evidence="16 26">BC-23</strain>
        <strain evidence="15 21">NOV-27</strain>
        <strain evidence="14 24">NOV-5</strain>
        <strain evidence="12 25">NOV-71</strain>
        <strain evidence="19 27">NOV-77</strain>
        <strain evidence="11 20">NOV-9</strain>
        <strain evidence="13 28">ONT-3</strain>
    </source>
</reference>
<comment type="subcellular location">
    <subcellularLocation>
        <location evidence="1">Membrane</location>
        <topology evidence="1">Multi-pass membrane protein</topology>
    </subcellularLocation>
</comment>
<evidence type="ECO:0000256" key="5">
    <source>
        <dbReference type="ARBA" id="ARBA00022801"/>
    </source>
</evidence>
<evidence type="ECO:0000313" key="11">
    <source>
        <dbReference type="EMBL" id="KAE8939466.1"/>
    </source>
</evidence>
<evidence type="ECO:0000313" key="27">
    <source>
        <dbReference type="Proteomes" id="UP000486351"/>
    </source>
</evidence>
<evidence type="ECO:0000256" key="7">
    <source>
        <dbReference type="ARBA" id="ARBA00023136"/>
    </source>
</evidence>
<feature type="compositionally biased region" description="Basic and acidic residues" evidence="8">
    <location>
        <begin position="9"/>
        <end position="25"/>
    </location>
</feature>
<evidence type="ECO:0000313" key="12">
    <source>
        <dbReference type="EMBL" id="KAE9110794.1"/>
    </source>
</evidence>
<evidence type="ECO:0000313" key="24">
    <source>
        <dbReference type="Proteomes" id="UP000440732"/>
    </source>
</evidence>
<evidence type="ECO:0000313" key="28">
    <source>
        <dbReference type="Proteomes" id="UP000488956"/>
    </source>
</evidence>
<feature type="domain" description="Peptidase S54 rhomboid" evidence="10">
    <location>
        <begin position="87"/>
        <end position="221"/>
    </location>
</feature>
<evidence type="ECO:0000313" key="25">
    <source>
        <dbReference type="Proteomes" id="UP000441208"/>
    </source>
</evidence>
<dbReference type="PANTHER" id="PTHR43066">
    <property type="entry name" value="RHOMBOID-RELATED PROTEIN"/>
    <property type="match status" value="1"/>
</dbReference>
<dbReference type="AlphaFoldDB" id="A0A6A3F497"/>
<dbReference type="EMBL" id="QXGD01000499">
    <property type="protein sequence ID" value="KAE9236934.1"/>
    <property type="molecule type" value="Genomic_DNA"/>
</dbReference>
<dbReference type="Proteomes" id="UP000440732">
    <property type="component" value="Unassembled WGS sequence"/>
</dbReference>
<dbReference type="OrthoDB" id="10257275at2759"/>